<dbReference type="AlphaFoldDB" id="A0A919UJK0"/>
<accession>A0A919UJK0</accession>
<name>A0A919UJK0_9ACTN</name>
<keyword evidence="1" id="KW-0472">Membrane</keyword>
<dbReference type="EMBL" id="BOOA01000014">
    <property type="protein sequence ID" value="GIH23926.1"/>
    <property type="molecule type" value="Genomic_DNA"/>
</dbReference>
<evidence type="ECO:0000313" key="2">
    <source>
        <dbReference type="EMBL" id="GIH23926.1"/>
    </source>
</evidence>
<feature type="transmembrane region" description="Helical" evidence="1">
    <location>
        <begin position="12"/>
        <end position="35"/>
    </location>
</feature>
<comment type="caution">
    <text evidence="2">The sequence shown here is derived from an EMBL/GenBank/DDBJ whole genome shotgun (WGS) entry which is preliminary data.</text>
</comment>
<proteinExistence type="predicted"/>
<reference evidence="2" key="1">
    <citation type="submission" date="2021-01" db="EMBL/GenBank/DDBJ databases">
        <title>Whole genome shotgun sequence of Acrocarpospora phusangensis NBRC 108782.</title>
        <authorList>
            <person name="Komaki H."/>
            <person name="Tamura T."/>
        </authorList>
    </citation>
    <scope>NUCLEOTIDE SEQUENCE</scope>
    <source>
        <strain evidence="2">NBRC 108782</strain>
    </source>
</reference>
<keyword evidence="1" id="KW-1133">Transmembrane helix</keyword>
<gene>
    <name evidence="2" type="ORF">Aph01nite_22360</name>
</gene>
<organism evidence="2 3">
    <name type="scientific">Acrocarpospora phusangensis</name>
    <dbReference type="NCBI Taxonomy" id="1070424"/>
    <lineage>
        <taxon>Bacteria</taxon>
        <taxon>Bacillati</taxon>
        <taxon>Actinomycetota</taxon>
        <taxon>Actinomycetes</taxon>
        <taxon>Streptosporangiales</taxon>
        <taxon>Streptosporangiaceae</taxon>
        <taxon>Acrocarpospora</taxon>
    </lineage>
</organism>
<evidence type="ECO:0000313" key="3">
    <source>
        <dbReference type="Proteomes" id="UP000640052"/>
    </source>
</evidence>
<sequence length="67" mass="7203">MGRRPANPGPAVWGCLLLYAVNLGWLLGSQFTAFARGPSALPNGSTVEDEEIGFADRFRLDLPVTGR</sequence>
<dbReference type="Proteomes" id="UP000640052">
    <property type="component" value="Unassembled WGS sequence"/>
</dbReference>
<keyword evidence="3" id="KW-1185">Reference proteome</keyword>
<evidence type="ECO:0000256" key="1">
    <source>
        <dbReference type="SAM" id="Phobius"/>
    </source>
</evidence>
<keyword evidence="1" id="KW-0812">Transmembrane</keyword>
<protein>
    <submittedName>
        <fullName evidence="2">Uncharacterized protein</fullName>
    </submittedName>
</protein>